<dbReference type="PROSITE" id="PS00107">
    <property type="entry name" value="PROTEIN_KINASE_ATP"/>
    <property type="match status" value="1"/>
</dbReference>
<feature type="compositionally biased region" description="Polar residues" evidence="7">
    <location>
        <begin position="707"/>
        <end position="716"/>
    </location>
</feature>
<dbReference type="InterPro" id="IPR017441">
    <property type="entry name" value="Protein_kinase_ATP_BS"/>
</dbReference>
<evidence type="ECO:0000256" key="1">
    <source>
        <dbReference type="ARBA" id="ARBA00022527"/>
    </source>
</evidence>
<evidence type="ECO:0000259" key="8">
    <source>
        <dbReference type="PROSITE" id="PS50011"/>
    </source>
</evidence>
<feature type="compositionally biased region" description="Low complexity" evidence="7">
    <location>
        <begin position="666"/>
        <end position="694"/>
    </location>
</feature>
<dbReference type="SMART" id="SM00220">
    <property type="entry name" value="S_TKc"/>
    <property type="match status" value="1"/>
</dbReference>
<dbReference type="STRING" id="342668.A0A1B8GNK8"/>
<keyword evidence="10" id="KW-1185">Reference proteome</keyword>
<evidence type="ECO:0000256" key="7">
    <source>
        <dbReference type="SAM" id="MobiDB-lite"/>
    </source>
</evidence>
<dbReference type="Gene3D" id="3.30.200.20">
    <property type="entry name" value="Phosphorylase Kinase, domain 1"/>
    <property type="match status" value="1"/>
</dbReference>
<dbReference type="PANTHER" id="PTHR43895:SF150">
    <property type="entry name" value="SERINE_THREONINE-PROTEIN KINASE STK11"/>
    <property type="match status" value="1"/>
</dbReference>
<dbReference type="PROSITE" id="PS50011">
    <property type="entry name" value="PROTEIN_KINASE_DOM"/>
    <property type="match status" value="1"/>
</dbReference>
<dbReference type="SUPFAM" id="SSF56112">
    <property type="entry name" value="Protein kinase-like (PK-like)"/>
    <property type="match status" value="1"/>
</dbReference>
<gene>
    <name evidence="9" type="ORF">VE01_04281</name>
</gene>
<dbReference type="FunFam" id="1.10.510.10:FF:000995">
    <property type="entry name" value="BcCMK3, calcium/calmodulin-dependent protein kinase"/>
    <property type="match status" value="1"/>
</dbReference>
<protein>
    <recommendedName>
        <fullName evidence="8">Protein kinase domain-containing protein</fullName>
    </recommendedName>
</protein>
<dbReference type="GO" id="GO:0005524">
    <property type="term" value="F:ATP binding"/>
    <property type="evidence" value="ECO:0007669"/>
    <property type="project" value="UniProtKB-UniRule"/>
</dbReference>
<proteinExistence type="predicted"/>
<dbReference type="AlphaFoldDB" id="A0A1B8GNK8"/>
<dbReference type="PROSITE" id="PS00108">
    <property type="entry name" value="PROTEIN_KINASE_ST"/>
    <property type="match status" value="1"/>
</dbReference>
<feature type="compositionally biased region" description="Low complexity" evidence="7">
    <location>
        <begin position="33"/>
        <end position="44"/>
    </location>
</feature>
<feature type="domain" description="Protein kinase" evidence="8">
    <location>
        <begin position="101"/>
        <end position="402"/>
    </location>
</feature>
<feature type="region of interest" description="Disordered" evidence="7">
    <location>
        <begin position="142"/>
        <end position="180"/>
    </location>
</feature>
<feature type="binding site" evidence="6">
    <location>
        <position position="129"/>
    </location>
    <ligand>
        <name>ATP</name>
        <dbReference type="ChEBI" id="CHEBI:30616"/>
    </ligand>
</feature>
<keyword evidence="5 6" id="KW-0067">ATP-binding</keyword>
<feature type="region of interest" description="Disordered" evidence="7">
    <location>
        <begin position="1"/>
        <end position="95"/>
    </location>
</feature>
<reference evidence="10" key="2">
    <citation type="journal article" date="2018" name="Nat. Commun.">
        <title>Extreme sensitivity to ultraviolet light in the fungal pathogen causing white-nose syndrome of bats.</title>
        <authorList>
            <person name="Palmer J.M."/>
            <person name="Drees K.P."/>
            <person name="Foster J.T."/>
            <person name="Lindner D.L."/>
        </authorList>
    </citation>
    <scope>NUCLEOTIDE SEQUENCE [LARGE SCALE GENOMIC DNA]</scope>
    <source>
        <strain evidence="10">UAMH 10579</strain>
    </source>
</reference>
<evidence type="ECO:0000256" key="2">
    <source>
        <dbReference type="ARBA" id="ARBA00022679"/>
    </source>
</evidence>
<dbReference type="Pfam" id="PF00069">
    <property type="entry name" value="Pkinase"/>
    <property type="match status" value="1"/>
</dbReference>
<evidence type="ECO:0000313" key="9">
    <source>
        <dbReference type="EMBL" id="OBT97433.1"/>
    </source>
</evidence>
<keyword evidence="2" id="KW-0808">Transferase</keyword>
<sequence>MEPRSASEGGAHIVDQVEPANKQTQCSGEDEYAQPVPLAQQAQPRFLSNSSKVPMSGYQSPLRQHQRTPSMHQPVKETPNARSEYKNSEDDGKSQHHINQYIIGEEIGRGSFGSVHLAADQYGNEYAVKEFSKSRLRRRARSNFLRRPHAAFRSGKSPTGSGLNSPLHHNPMPGIGGDGPEGSLHLIKEEIAIMKQLHHPNLVSLIEVLDDPEEDSLYMVLEMCKKGVIMKVGLGERADPYDGESCRYWFRDMILGIEFLHAQGIAHRDIKPDNLLLTADDVLKVVDFGVSEMFEKDPEMMTAKSAGSPAFLPPELCVVKHGDVSGRAADIWSMGISLYCLRFGHIPFEKTGILELYEAIKNDEVDCTQVDDPNFVDLIHRILEKDAKKRITMDELREHPWVTKDGTDPLLSKEENVSDLLEPPTQIEMNHAITSNIGGLLIVMKAVNKFKSLLYKKHPERAGTLFGGHKQLFQPPAQMHESDFEAKHGAQRTKSKRQDHFSTITSTKSFPDEHDLPDAVTSEPGQATETSSTSNPLDSAAPHANNNDNNNKSRTSPPPTFTTTTTTTPSPLPSPSGRGQAHDPLDEAPLYLRVGSGHADHPDTDSDSIAQSPAAAEFNIYDKAYREEVARIRGVSESTLVYLNRRVSAWDSAKTGGRAAPGGSGAADPGAADLDSAAVSDPATTTTAPAAVADGAGGAPDDAKSATPFSAAQPANQAPGETHEA</sequence>
<dbReference type="GO" id="GO:0005737">
    <property type="term" value="C:cytoplasm"/>
    <property type="evidence" value="ECO:0007669"/>
    <property type="project" value="TreeGrafter"/>
</dbReference>
<feature type="compositionally biased region" description="Polar residues" evidence="7">
    <location>
        <begin position="46"/>
        <end position="71"/>
    </location>
</feature>
<accession>A0A1B8GNK8</accession>
<dbReference type="Gene3D" id="1.10.510.10">
    <property type="entry name" value="Transferase(Phosphotransferase) domain 1"/>
    <property type="match status" value="1"/>
</dbReference>
<dbReference type="RefSeq" id="XP_018131166.1">
    <property type="nucleotide sequence ID" value="XM_018273756.2"/>
</dbReference>
<dbReference type="FunFam" id="3.30.200.20:FF:000447">
    <property type="entry name" value="Calcium/calmodulin dependent protein kinase"/>
    <property type="match status" value="1"/>
</dbReference>
<dbReference type="CDD" id="cd14008">
    <property type="entry name" value="STKc_LKB1_CaMKK"/>
    <property type="match status" value="1"/>
</dbReference>
<dbReference type="OrthoDB" id="68483at2759"/>
<dbReference type="InterPro" id="IPR008271">
    <property type="entry name" value="Ser/Thr_kinase_AS"/>
</dbReference>
<dbReference type="GeneID" id="28837667"/>
<organism evidence="9 10">
    <name type="scientific">Pseudogymnoascus verrucosus</name>
    <dbReference type="NCBI Taxonomy" id="342668"/>
    <lineage>
        <taxon>Eukaryota</taxon>
        <taxon>Fungi</taxon>
        <taxon>Dikarya</taxon>
        <taxon>Ascomycota</taxon>
        <taxon>Pezizomycotina</taxon>
        <taxon>Leotiomycetes</taxon>
        <taxon>Thelebolales</taxon>
        <taxon>Thelebolaceae</taxon>
        <taxon>Pseudogymnoascus</taxon>
    </lineage>
</organism>
<dbReference type="PANTHER" id="PTHR43895">
    <property type="entry name" value="CALCIUM/CALMODULIN-DEPENDENT PROTEIN KINASE KINASE-RELATED"/>
    <property type="match status" value="1"/>
</dbReference>
<dbReference type="InterPro" id="IPR000719">
    <property type="entry name" value="Prot_kinase_dom"/>
</dbReference>
<evidence type="ECO:0000313" key="10">
    <source>
        <dbReference type="Proteomes" id="UP000091956"/>
    </source>
</evidence>
<feature type="compositionally biased region" description="Basic and acidic residues" evidence="7">
    <location>
        <begin position="83"/>
        <end position="94"/>
    </location>
</feature>
<keyword evidence="1" id="KW-0723">Serine/threonine-protein kinase</keyword>
<evidence type="ECO:0000256" key="5">
    <source>
        <dbReference type="ARBA" id="ARBA00022840"/>
    </source>
</evidence>
<evidence type="ECO:0000256" key="6">
    <source>
        <dbReference type="PROSITE-ProRule" id="PRU10141"/>
    </source>
</evidence>
<feature type="region of interest" description="Disordered" evidence="7">
    <location>
        <begin position="480"/>
        <end position="584"/>
    </location>
</feature>
<dbReference type="GO" id="GO:0007165">
    <property type="term" value="P:signal transduction"/>
    <property type="evidence" value="ECO:0007669"/>
    <property type="project" value="TreeGrafter"/>
</dbReference>
<dbReference type="Proteomes" id="UP000091956">
    <property type="component" value="Unassembled WGS sequence"/>
</dbReference>
<evidence type="ECO:0000256" key="3">
    <source>
        <dbReference type="ARBA" id="ARBA00022741"/>
    </source>
</evidence>
<name>A0A1B8GNK8_9PEZI</name>
<feature type="compositionally biased region" description="Polar residues" evidence="7">
    <location>
        <begin position="523"/>
        <end position="537"/>
    </location>
</feature>
<dbReference type="EMBL" id="KV460222">
    <property type="protein sequence ID" value="OBT97433.1"/>
    <property type="molecule type" value="Genomic_DNA"/>
</dbReference>
<feature type="region of interest" description="Disordered" evidence="7">
    <location>
        <begin position="653"/>
        <end position="725"/>
    </location>
</feature>
<dbReference type="GO" id="GO:0004674">
    <property type="term" value="F:protein serine/threonine kinase activity"/>
    <property type="evidence" value="ECO:0007669"/>
    <property type="project" value="UniProtKB-KW"/>
</dbReference>
<keyword evidence="3 6" id="KW-0547">Nucleotide-binding</keyword>
<evidence type="ECO:0000256" key="4">
    <source>
        <dbReference type="ARBA" id="ARBA00022777"/>
    </source>
</evidence>
<keyword evidence="4" id="KW-0418">Kinase</keyword>
<reference evidence="9 10" key="1">
    <citation type="submission" date="2016-03" db="EMBL/GenBank/DDBJ databases">
        <title>Comparative genomics of Pseudogymnoascus destructans, the fungus causing white-nose syndrome of bats.</title>
        <authorList>
            <person name="Palmer J.M."/>
            <person name="Drees K.P."/>
            <person name="Foster J.T."/>
            <person name="Lindner D.L."/>
        </authorList>
    </citation>
    <scope>NUCLEOTIDE SEQUENCE [LARGE SCALE GENOMIC DNA]</scope>
    <source>
        <strain evidence="9 10">UAMH 10579</strain>
    </source>
</reference>
<dbReference type="InterPro" id="IPR011009">
    <property type="entry name" value="Kinase-like_dom_sf"/>
</dbReference>